<name>A0A2H1WEF0_SPOFR</name>
<protein>
    <submittedName>
        <fullName evidence="2">SFRICE_021988</fullName>
    </submittedName>
</protein>
<proteinExistence type="predicted"/>
<dbReference type="AlphaFoldDB" id="A0A2H1WEF0"/>
<feature type="region of interest" description="Disordered" evidence="1">
    <location>
        <begin position="1"/>
        <end position="27"/>
    </location>
</feature>
<sequence length="63" mass="6721">MRRHLRSAPTSTRKTRGATRGSSGLAGADPLVMHVAKLVTASLDKCNCGAKGFGFDSRFGKRE</sequence>
<accession>A0A2H1WEF0</accession>
<reference evidence="2" key="1">
    <citation type="submission" date="2016-07" db="EMBL/GenBank/DDBJ databases">
        <authorList>
            <person name="Bretaudeau A."/>
        </authorList>
    </citation>
    <scope>NUCLEOTIDE SEQUENCE</scope>
    <source>
        <strain evidence="2">Rice</strain>
        <tissue evidence="2">Whole body</tissue>
    </source>
</reference>
<dbReference type="EMBL" id="ODYU01008057">
    <property type="protein sequence ID" value="SOQ51336.1"/>
    <property type="molecule type" value="Genomic_DNA"/>
</dbReference>
<organism evidence="2">
    <name type="scientific">Spodoptera frugiperda</name>
    <name type="common">Fall armyworm</name>
    <dbReference type="NCBI Taxonomy" id="7108"/>
    <lineage>
        <taxon>Eukaryota</taxon>
        <taxon>Metazoa</taxon>
        <taxon>Ecdysozoa</taxon>
        <taxon>Arthropoda</taxon>
        <taxon>Hexapoda</taxon>
        <taxon>Insecta</taxon>
        <taxon>Pterygota</taxon>
        <taxon>Neoptera</taxon>
        <taxon>Endopterygota</taxon>
        <taxon>Lepidoptera</taxon>
        <taxon>Glossata</taxon>
        <taxon>Ditrysia</taxon>
        <taxon>Noctuoidea</taxon>
        <taxon>Noctuidae</taxon>
        <taxon>Amphipyrinae</taxon>
        <taxon>Spodoptera</taxon>
    </lineage>
</organism>
<evidence type="ECO:0000313" key="2">
    <source>
        <dbReference type="EMBL" id="SOQ51336.1"/>
    </source>
</evidence>
<gene>
    <name evidence="2" type="ORF">SFRICE_021988</name>
</gene>
<evidence type="ECO:0000256" key="1">
    <source>
        <dbReference type="SAM" id="MobiDB-lite"/>
    </source>
</evidence>